<accession>A0A367LBV8</accession>
<protein>
    <submittedName>
        <fullName evidence="1">Uncharacterized protein</fullName>
    </submittedName>
</protein>
<keyword evidence="2" id="KW-1185">Reference proteome</keyword>
<dbReference type="EMBL" id="LKCN02000009">
    <property type="protein sequence ID" value="RCI11907.1"/>
    <property type="molecule type" value="Genomic_DNA"/>
</dbReference>
<gene>
    <name evidence="1" type="ORF">L249_4191</name>
</gene>
<name>A0A367LBV8_9HYPO</name>
<dbReference type="AlphaFoldDB" id="A0A367LBV8"/>
<feature type="non-terminal residue" evidence="1">
    <location>
        <position position="1"/>
    </location>
</feature>
<organism evidence="1 2">
    <name type="scientific">Ophiocordyceps polyrhachis-furcata BCC 54312</name>
    <dbReference type="NCBI Taxonomy" id="1330021"/>
    <lineage>
        <taxon>Eukaryota</taxon>
        <taxon>Fungi</taxon>
        <taxon>Dikarya</taxon>
        <taxon>Ascomycota</taxon>
        <taxon>Pezizomycotina</taxon>
        <taxon>Sordariomycetes</taxon>
        <taxon>Hypocreomycetidae</taxon>
        <taxon>Hypocreales</taxon>
        <taxon>Ophiocordycipitaceae</taxon>
        <taxon>Ophiocordyceps</taxon>
    </lineage>
</organism>
<evidence type="ECO:0000313" key="1">
    <source>
        <dbReference type="EMBL" id="RCI11907.1"/>
    </source>
</evidence>
<proteinExistence type="predicted"/>
<reference evidence="1 2" key="1">
    <citation type="journal article" date="2015" name="BMC Genomics">
        <title>Insights from the genome of Ophiocordyceps polyrhachis-furcata to pathogenicity and host specificity in insect fungi.</title>
        <authorList>
            <person name="Wichadakul D."/>
            <person name="Kobmoo N."/>
            <person name="Ingsriswang S."/>
            <person name="Tangphatsornruang S."/>
            <person name="Chantasingh D."/>
            <person name="Luangsa-ard J.J."/>
            <person name="Eurwilaichitr L."/>
        </authorList>
    </citation>
    <scope>NUCLEOTIDE SEQUENCE [LARGE SCALE GENOMIC DNA]</scope>
    <source>
        <strain evidence="1 2">BCC 54312</strain>
    </source>
</reference>
<comment type="caution">
    <text evidence="1">The sequence shown here is derived from an EMBL/GenBank/DDBJ whole genome shotgun (WGS) entry which is preliminary data.</text>
</comment>
<evidence type="ECO:0000313" key="2">
    <source>
        <dbReference type="Proteomes" id="UP000253664"/>
    </source>
</evidence>
<dbReference type="Proteomes" id="UP000253664">
    <property type="component" value="Unassembled WGS sequence"/>
</dbReference>
<feature type="non-terminal residue" evidence="1">
    <location>
        <position position="65"/>
    </location>
</feature>
<sequence>PEDEVTAFRISYEIFLDILDILYISGKKNPIANALSRKPTIEIDQIKREKDSDSKDFIDLYLNSI</sequence>